<accession>A0A8J7FD07</accession>
<proteinExistence type="predicted"/>
<gene>
    <name evidence="2" type="ORF">IQ247_26960</name>
</gene>
<evidence type="ECO:0000313" key="2">
    <source>
        <dbReference type="EMBL" id="MBE9216259.1"/>
    </source>
</evidence>
<organism evidence="2 3">
    <name type="scientific">Plectonema cf. radiosum LEGE 06105</name>
    <dbReference type="NCBI Taxonomy" id="945769"/>
    <lineage>
        <taxon>Bacteria</taxon>
        <taxon>Bacillati</taxon>
        <taxon>Cyanobacteriota</taxon>
        <taxon>Cyanophyceae</taxon>
        <taxon>Oscillatoriophycideae</taxon>
        <taxon>Oscillatoriales</taxon>
        <taxon>Microcoleaceae</taxon>
        <taxon>Plectonema</taxon>
    </lineage>
</organism>
<dbReference type="InterPro" id="IPR003848">
    <property type="entry name" value="DUF218"/>
</dbReference>
<reference evidence="2" key="1">
    <citation type="submission" date="2020-10" db="EMBL/GenBank/DDBJ databases">
        <authorList>
            <person name="Castelo-Branco R."/>
            <person name="Eusebio N."/>
            <person name="Adriana R."/>
            <person name="Vieira A."/>
            <person name="Brugerolle De Fraissinette N."/>
            <person name="Rezende De Castro R."/>
            <person name="Schneider M.P."/>
            <person name="Vasconcelos V."/>
            <person name="Leao P.N."/>
        </authorList>
    </citation>
    <scope>NUCLEOTIDE SEQUENCE</scope>
    <source>
        <strain evidence="2">LEGE 06105</strain>
    </source>
</reference>
<evidence type="ECO:0000313" key="3">
    <source>
        <dbReference type="Proteomes" id="UP000620559"/>
    </source>
</evidence>
<dbReference type="Pfam" id="PF02698">
    <property type="entry name" value="DUF218"/>
    <property type="match status" value="1"/>
</dbReference>
<keyword evidence="3" id="KW-1185">Reference proteome</keyword>
<comment type="caution">
    <text evidence="2">The sequence shown here is derived from an EMBL/GenBank/DDBJ whole genome shotgun (WGS) entry which is preliminary data.</text>
</comment>
<dbReference type="AlphaFoldDB" id="A0A8J7FD07"/>
<name>A0A8J7FD07_9CYAN</name>
<protein>
    <submittedName>
        <fullName evidence="2">YdcF family protein</fullName>
    </submittedName>
</protein>
<dbReference type="EMBL" id="JADEWL010000150">
    <property type="protein sequence ID" value="MBE9216259.1"/>
    <property type="molecule type" value="Genomic_DNA"/>
</dbReference>
<sequence>MRVRFLKFNRVWLVWLVIAALLLISFIPVRIAVTFRQVPTPQAIFVLGGDFARTRFAGKFWLSRRDLDIWVSDFPQYLDEHQRILRKFGVLPSQLHLDGAATDTVTNFTTLVDDFVADNLHHVYLITSDYHMRRARVIASVVFGSRGVVVTPVAVVSGRDEDESLVRVLRDFGRCLLWIVSGRSGASLNPRLD</sequence>
<dbReference type="Proteomes" id="UP000620559">
    <property type="component" value="Unassembled WGS sequence"/>
</dbReference>
<dbReference type="CDD" id="cd06259">
    <property type="entry name" value="YdcF-like"/>
    <property type="match status" value="1"/>
</dbReference>
<evidence type="ECO:0000259" key="1">
    <source>
        <dbReference type="Pfam" id="PF02698"/>
    </source>
</evidence>
<feature type="domain" description="DUF218" evidence="1">
    <location>
        <begin position="42"/>
        <end position="155"/>
    </location>
</feature>